<dbReference type="Proteomes" id="UP000269721">
    <property type="component" value="Unassembled WGS sequence"/>
</dbReference>
<reference evidence="2" key="1">
    <citation type="journal article" date="2018" name="Nat. Microbiol.">
        <title>Leveraging single-cell genomics to expand the fungal tree of life.</title>
        <authorList>
            <person name="Ahrendt S.R."/>
            <person name="Quandt C.A."/>
            <person name="Ciobanu D."/>
            <person name="Clum A."/>
            <person name="Salamov A."/>
            <person name="Andreopoulos B."/>
            <person name="Cheng J.F."/>
            <person name="Woyke T."/>
            <person name="Pelin A."/>
            <person name="Henrissat B."/>
            <person name="Reynolds N.K."/>
            <person name="Benny G.L."/>
            <person name="Smith M.E."/>
            <person name="James T.Y."/>
            <person name="Grigoriev I.V."/>
        </authorList>
    </citation>
    <scope>NUCLEOTIDE SEQUENCE [LARGE SCALE GENOMIC DNA]</scope>
</reference>
<accession>A0A4P9VX70</accession>
<organism evidence="1 2">
    <name type="scientific">Blyttiomyces helicus</name>
    <dbReference type="NCBI Taxonomy" id="388810"/>
    <lineage>
        <taxon>Eukaryota</taxon>
        <taxon>Fungi</taxon>
        <taxon>Fungi incertae sedis</taxon>
        <taxon>Chytridiomycota</taxon>
        <taxon>Chytridiomycota incertae sedis</taxon>
        <taxon>Chytridiomycetes</taxon>
        <taxon>Chytridiomycetes incertae sedis</taxon>
        <taxon>Blyttiomyces</taxon>
    </lineage>
</organism>
<gene>
    <name evidence="1" type="ORF">BDK51DRAFT_46971</name>
</gene>
<dbReference type="SUPFAM" id="SSF48403">
    <property type="entry name" value="Ankyrin repeat"/>
    <property type="match status" value="1"/>
</dbReference>
<evidence type="ECO:0000313" key="2">
    <source>
        <dbReference type="Proteomes" id="UP000269721"/>
    </source>
</evidence>
<dbReference type="EMBL" id="ML000263">
    <property type="protein sequence ID" value="RKO84304.1"/>
    <property type="molecule type" value="Genomic_DNA"/>
</dbReference>
<dbReference type="OrthoDB" id="60283at2759"/>
<dbReference type="PANTHER" id="PTHR46586">
    <property type="entry name" value="ANKYRIN REPEAT-CONTAINING PROTEIN"/>
    <property type="match status" value="1"/>
</dbReference>
<dbReference type="AlphaFoldDB" id="A0A4P9VX70"/>
<keyword evidence="2" id="KW-1185">Reference proteome</keyword>
<name>A0A4P9VX70_9FUNG</name>
<protein>
    <submittedName>
        <fullName evidence="1">Uncharacterized protein</fullName>
    </submittedName>
</protein>
<dbReference type="PANTHER" id="PTHR46586:SF3">
    <property type="entry name" value="ANKYRIN REPEAT-CONTAINING PROTEIN"/>
    <property type="match status" value="1"/>
</dbReference>
<dbReference type="InterPro" id="IPR052050">
    <property type="entry name" value="SecEffector_AnkRepeat"/>
</dbReference>
<dbReference type="InterPro" id="IPR036770">
    <property type="entry name" value="Ankyrin_rpt-contain_sf"/>
</dbReference>
<sequence>MQNRVAGFNRIIIGEQQIELPFQTSSFHSSSTARRLVRNYPPSNISHPCCSVPVLNSPRPLLNELVDDILVLLPVRVAVSLRRKSALRQLILNGRLPRQIQRALNRLDLDALAFFAETYPQWKATRLRWSCIGNDDLPPLKRPTDDDLEGEEGDGDEGALEVGVRLMPPVLVATVSGRWDAVRFLIKAVFSTKRAVDVATSSRAQIDDIRCLLSLGHDNIVTATSMSIVANRNEVPLVRLLHAYGLAIVNEWPIVAALQADPLLGDTAAANGHLSVVKLLHESAIPNMFSTRGMDAAAKHSLEVVRFLHESRSEGCTTEALYKPPWPGCSISSASFMNAALRAAPPIRSVQGSGPLHENRLEGCSPRAMDKAAASGRLKIVRFLHENRPEGCTTHAMDEAVKRWADSAKSKDGQRFKEVVLFLQENRPEGCTARAMDYASSVGRLDIVKFLHENRHEGCTTRAMDGACWVWATAADSMRKATVRVKASLKEELKRLQDVAFFLYRNRTEGCSGEAMNVACEVGCVKLVRFLLPIYPPIDCHQALSVALENNQT</sequence>
<evidence type="ECO:0000313" key="1">
    <source>
        <dbReference type="EMBL" id="RKO84304.1"/>
    </source>
</evidence>
<dbReference type="Gene3D" id="1.25.40.20">
    <property type="entry name" value="Ankyrin repeat-containing domain"/>
    <property type="match status" value="2"/>
</dbReference>
<proteinExistence type="predicted"/>